<protein>
    <submittedName>
        <fullName evidence="1">Uncharacterized protein</fullName>
    </submittedName>
</protein>
<dbReference type="InterPro" id="IPR043737">
    <property type="entry name" value="DUF5682"/>
</dbReference>
<proteinExistence type="predicted"/>
<reference evidence="2" key="1">
    <citation type="submission" date="2017-02" db="EMBL/GenBank/DDBJ databases">
        <title>Tessaracoccus aquaemaris sp. nov., isolated from the intestine of a Korean rockfish, Sebastes schlegelii, in a marine aquaculture pond.</title>
        <authorList>
            <person name="Tak E.J."/>
            <person name="Bae J.-W."/>
        </authorList>
    </citation>
    <scope>NUCLEOTIDE SEQUENCE [LARGE SCALE GENOMIC DNA]</scope>
    <source>
        <strain evidence="2">NSG39</strain>
    </source>
</reference>
<dbReference type="KEGG" id="tes:BW730_08185"/>
<name>A0A1Q2CN32_9ACTN</name>
<evidence type="ECO:0000313" key="1">
    <source>
        <dbReference type="EMBL" id="AQP47475.1"/>
    </source>
</evidence>
<dbReference type="EMBL" id="CP019606">
    <property type="protein sequence ID" value="AQP47475.1"/>
    <property type="molecule type" value="Genomic_DNA"/>
</dbReference>
<keyword evidence="2" id="KW-1185">Reference proteome</keyword>
<organism evidence="1 2">
    <name type="scientific">Tessaracoccus aquimaris</name>
    <dbReference type="NCBI Taxonomy" id="1332264"/>
    <lineage>
        <taxon>Bacteria</taxon>
        <taxon>Bacillati</taxon>
        <taxon>Actinomycetota</taxon>
        <taxon>Actinomycetes</taxon>
        <taxon>Propionibacteriales</taxon>
        <taxon>Propionibacteriaceae</taxon>
        <taxon>Tessaracoccus</taxon>
    </lineage>
</organism>
<sequence>MARVPDGGPLRLGLTLDDRLSAARAARDDLAAAGVHLLPIRHHSPACAAATARLIDEVRPAAILIEGPLHYDALLPDLQHPDTTPPVSVLTVRATDEGRTSSLFPLAEFSPEWVALRAGADLGIPTAFIDLDQPSRPELSRDEVVLQSERYLEQSRTIAELAARLGCRDHDELWDHLFELRGDEPAARLFDDVFAWSALARLDYEAEVLESEGSLRREACMLAELRSWRGRVDGPIVVVTGAFHTLALVEELADLPGRTPLAEHPASDPVSPDDSWLVPITASTLDGLRGYSAGMPAPSFWRRDWRARTAGASRSEVGVGFILDVVARANASSTDPPISFASAQEAVLQAERLAGLRGHPWPSRMDVVDAISSCLVDEAVTPSLRDAVAELFADPTPGSVRRDGRTPPIVRETRAEASRLRFVIDDFASHSTSLDISRSESARTRSRFLHLLAFVGVPFATRASGPDLVSGMGASFLTERWDYQWSPAVEASLVSLMPRAATLHDAGATVVRERLEALGENARESSPFTDLLVTVALAGLTSQERPLLDAVDELIERDPSLPSVLASATRLLGLWLARSRVQFAEPERLGPLVDRALAQAAYLLPDLAAVPREAELDAVSQVVAARRLLRDLDAAEAVDATALSEALTKLRAPGTAPAVRGAALAVAAADGHLNEDDLAAELRAHFAAGAEPGTAARLLTGMLRAAPELLVRSHELFLAADEALQRLPGDVFLDVLPELRHGFTWLKPLETSTVASKVAALVGGDASAIDAPIAVTTADLGQGMAIEAQLAALLQQRHLGEWIGS</sequence>
<gene>
    <name evidence="1" type="ORF">BW730_08185</name>
</gene>
<dbReference type="Pfam" id="PF18934">
    <property type="entry name" value="DUF5682"/>
    <property type="match status" value="1"/>
</dbReference>
<accession>A0A1Q2CN32</accession>
<dbReference type="AlphaFoldDB" id="A0A1Q2CN32"/>
<dbReference type="STRING" id="1332264.BW730_08185"/>
<dbReference type="OrthoDB" id="9768066at2"/>
<dbReference type="Proteomes" id="UP000188145">
    <property type="component" value="Chromosome"/>
</dbReference>
<evidence type="ECO:0000313" key="2">
    <source>
        <dbReference type="Proteomes" id="UP000188145"/>
    </source>
</evidence>
<dbReference type="RefSeq" id="WP_077685807.1">
    <property type="nucleotide sequence ID" value="NZ_CP019606.1"/>
</dbReference>